<protein>
    <recommendedName>
        <fullName evidence="3">FlgO domain-containing protein</fullName>
    </recommendedName>
</protein>
<organism evidence="1 2">
    <name type="scientific">Candidatus Raymondbacteria bacterium RIFOXYD12_FULL_49_13</name>
    <dbReference type="NCBI Taxonomy" id="1817890"/>
    <lineage>
        <taxon>Bacteria</taxon>
        <taxon>Raymondiibacteriota</taxon>
    </lineage>
</organism>
<reference evidence="1 2" key="1">
    <citation type="journal article" date="2016" name="Nat. Commun.">
        <title>Thousands of microbial genomes shed light on interconnected biogeochemical processes in an aquifer system.</title>
        <authorList>
            <person name="Anantharaman K."/>
            <person name="Brown C.T."/>
            <person name="Hug L.A."/>
            <person name="Sharon I."/>
            <person name="Castelle C.J."/>
            <person name="Probst A.J."/>
            <person name="Thomas B.C."/>
            <person name="Singh A."/>
            <person name="Wilkins M.J."/>
            <person name="Karaoz U."/>
            <person name="Brodie E.L."/>
            <person name="Williams K.H."/>
            <person name="Hubbard S.S."/>
            <person name="Banfield J.F."/>
        </authorList>
    </citation>
    <scope>NUCLEOTIDE SEQUENCE [LARGE SCALE GENOMIC DNA]</scope>
</reference>
<evidence type="ECO:0008006" key="3">
    <source>
        <dbReference type="Google" id="ProtNLM"/>
    </source>
</evidence>
<dbReference type="Pfam" id="PF03783">
    <property type="entry name" value="CsgG"/>
    <property type="match status" value="1"/>
</dbReference>
<sequence>MLFPLFVFAQQLTVGVMPFANNSLADREAMQPLCKGLADMMTTEMGKIKSITVIERANLEKVIAEMGLAQAGLVDEASAAQAGKLLGADILLLGGFNNSFGGEIRIDARLVKVETGEMVKAEEITGSTKKLFKLLKKLSFKMAGNLDLKLTKDEKKALDNLDNEDFEALMCYSKGLEAEDAADYALAAQMYRKALSLNSSYAKAAERLAIVERKKLK</sequence>
<comment type="caution">
    <text evidence="1">The sequence shown here is derived from an EMBL/GenBank/DDBJ whole genome shotgun (WGS) entry which is preliminary data.</text>
</comment>
<dbReference type="GO" id="GO:0030288">
    <property type="term" value="C:outer membrane-bounded periplasmic space"/>
    <property type="evidence" value="ECO:0007669"/>
    <property type="project" value="InterPro"/>
</dbReference>
<proteinExistence type="predicted"/>
<evidence type="ECO:0000313" key="1">
    <source>
        <dbReference type="EMBL" id="OGK07270.1"/>
    </source>
</evidence>
<name>A0A1F7FKS8_UNCRA</name>
<dbReference type="EMBL" id="MFYX01000011">
    <property type="protein sequence ID" value="OGK07270.1"/>
    <property type="molecule type" value="Genomic_DNA"/>
</dbReference>
<gene>
    <name evidence="1" type="ORF">A2519_14180</name>
</gene>
<dbReference type="AlphaFoldDB" id="A0A1F7FKS8"/>
<dbReference type="InterPro" id="IPR005534">
    <property type="entry name" value="Curli_assmbl/transp-comp_CsgG"/>
</dbReference>
<accession>A0A1F7FKS8</accession>
<dbReference type="Gene3D" id="3.40.50.10610">
    <property type="entry name" value="ABC-type transport auxiliary lipoprotein component"/>
    <property type="match status" value="1"/>
</dbReference>
<evidence type="ECO:0000313" key="2">
    <source>
        <dbReference type="Proteomes" id="UP000179243"/>
    </source>
</evidence>
<dbReference type="Proteomes" id="UP000179243">
    <property type="component" value="Unassembled WGS sequence"/>
</dbReference>